<sequence length="282" mass="33291">MNIIDTIPYFMEQYKPSISFLREYYNEYPTIFKEYFTYHCKDTEERHLQSLAKYPDSLETINQVYENIIPIIHEIEEKYIQIYQITFPVEVNLIVGGYGSNAYTYRQIIPNITFALEKLSPTPNHLRSIVAHEFGHATHNILSDKAGTDWQKILWMNPLVWLNQEGAATHFSRRIVNNLPASMYFSFNDEGDQWLSFAEKNKDEIKELFAKDFMSKTPVDLFKEWFSINGGKLFGHSRLAYFICDLFFQDQVKKLGERGAITAWKEEDFVDQVKQWLLQSEK</sequence>
<gene>
    <name evidence="1" type="ORF">ACFSCX_19670</name>
</gene>
<dbReference type="EMBL" id="JBHUEM010000046">
    <property type="protein sequence ID" value="MFD1738739.1"/>
    <property type="molecule type" value="Genomic_DNA"/>
</dbReference>
<reference evidence="2" key="1">
    <citation type="journal article" date="2019" name="Int. J. Syst. Evol. Microbiol.">
        <title>The Global Catalogue of Microorganisms (GCM) 10K type strain sequencing project: providing services to taxonomists for standard genome sequencing and annotation.</title>
        <authorList>
            <consortium name="The Broad Institute Genomics Platform"/>
            <consortium name="The Broad Institute Genome Sequencing Center for Infectious Disease"/>
            <person name="Wu L."/>
            <person name="Ma J."/>
        </authorList>
    </citation>
    <scope>NUCLEOTIDE SEQUENCE [LARGE SCALE GENOMIC DNA]</scope>
    <source>
        <strain evidence="2">CCUG 49339</strain>
    </source>
</reference>
<keyword evidence="2" id="KW-1185">Reference proteome</keyword>
<comment type="caution">
    <text evidence="1">The sequence shown here is derived from an EMBL/GenBank/DDBJ whole genome shotgun (WGS) entry which is preliminary data.</text>
</comment>
<dbReference type="RefSeq" id="WP_377929959.1">
    <property type="nucleotide sequence ID" value="NZ_JBHUEM010000046.1"/>
</dbReference>
<name>A0ABW4LUA1_9BACI</name>
<dbReference type="Proteomes" id="UP001597214">
    <property type="component" value="Unassembled WGS sequence"/>
</dbReference>
<proteinExistence type="predicted"/>
<evidence type="ECO:0008006" key="3">
    <source>
        <dbReference type="Google" id="ProtNLM"/>
    </source>
</evidence>
<protein>
    <recommendedName>
        <fullName evidence="3">Aminopeptidase</fullName>
    </recommendedName>
</protein>
<accession>A0ABW4LUA1</accession>
<evidence type="ECO:0000313" key="1">
    <source>
        <dbReference type="EMBL" id="MFD1738739.1"/>
    </source>
</evidence>
<organism evidence="1 2">
    <name type="scientific">Bacillus salitolerans</name>
    <dbReference type="NCBI Taxonomy" id="1437434"/>
    <lineage>
        <taxon>Bacteria</taxon>
        <taxon>Bacillati</taxon>
        <taxon>Bacillota</taxon>
        <taxon>Bacilli</taxon>
        <taxon>Bacillales</taxon>
        <taxon>Bacillaceae</taxon>
        <taxon>Bacillus</taxon>
    </lineage>
</organism>
<evidence type="ECO:0000313" key="2">
    <source>
        <dbReference type="Proteomes" id="UP001597214"/>
    </source>
</evidence>